<evidence type="ECO:0000313" key="3">
    <source>
        <dbReference type="Proteomes" id="UP000663193"/>
    </source>
</evidence>
<dbReference type="EMBL" id="CP069024">
    <property type="protein sequence ID" value="QRC92157.1"/>
    <property type="molecule type" value="Genomic_DNA"/>
</dbReference>
<feature type="signal peptide" evidence="1">
    <location>
        <begin position="1"/>
        <end position="18"/>
    </location>
</feature>
<accession>A0A7U2HXY2</accession>
<dbReference type="OMA" id="KARSYNC"/>
<evidence type="ECO:0000256" key="1">
    <source>
        <dbReference type="SAM" id="SignalP"/>
    </source>
</evidence>
<protein>
    <submittedName>
        <fullName evidence="2">Uncharacterized protein</fullName>
    </submittedName>
</protein>
<dbReference type="Proteomes" id="UP000663193">
    <property type="component" value="Chromosome 2"/>
</dbReference>
<feature type="chain" id="PRO_5034010801" evidence="1">
    <location>
        <begin position="19"/>
        <end position="121"/>
    </location>
</feature>
<reference evidence="3" key="1">
    <citation type="journal article" date="2021" name="BMC Genomics">
        <title>Chromosome-level genome assembly and manually-curated proteome of model necrotroph Parastagonospora nodorum Sn15 reveals a genome-wide trove of candidate effector homologs, and redundancy of virulence-related functions within an accessory chromosome.</title>
        <authorList>
            <person name="Bertazzoni S."/>
            <person name="Jones D.A.B."/>
            <person name="Phan H.T."/>
            <person name="Tan K.-C."/>
            <person name="Hane J.K."/>
        </authorList>
    </citation>
    <scope>NUCLEOTIDE SEQUENCE [LARGE SCALE GENOMIC DNA]</scope>
    <source>
        <strain evidence="3">SN15 / ATCC MYA-4574 / FGSC 10173)</strain>
    </source>
</reference>
<dbReference type="VEuPathDB" id="FungiDB:JI435_023120"/>
<dbReference type="OrthoDB" id="2910287at2759"/>
<keyword evidence="1" id="KW-0732">Signal</keyword>
<evidence type="ECO:0000313" key="2">
    <source>
        <dbReference type="EMBL" id="QRC92157.1"/>
    </source>
</evidence>
<dbReference type="RefSeq" id="XP_001792923.1">
    <property type="nucleotide sequence ID" value="XM_001792871.1"/>
</dbReference>
<name>A0A7U2HXY2_PHANO</name>
<keyword evidence="3" id="KW-1185">Reference proteome</keyword>
<dbReference type="KEGG" id="pno:SNOG_02312"/>
<proteinExistence type="predicted"/>
<sequence>MLLSVLPILSLATTIIAAAAPALSNPNTSLYVCTDSSWRGTCANMQITVSDCHNFTKPYAKTISSTGPDWGTFCTVYTSLNCRGKALPFTSPGIKQLGRYGFNDNIQSVRCDFIAAMKDHP</sequence>
<dbReference type="Gene3D" id="2.60.20.10">
    <property type="entry name" value="Crystallins"/>
    <property type="match status" value="1"/>
</dbReference>
<dbReference type="AlphaFoldDB" id="A0A7U2HXY2"/>
<gene>
    <name evidence="2" type="ORF">JI435_023120</name>
</gene>
<organism evidence="2 3">
    <name type="scientific">Phaeosphaeria nodorum (strain SN15 / ATCC MYA-4574 / FGSC 10173)</name>
    <name type="common">Glume blotch fungus</name>
    <name type="synonym">Parastagonospora nodorum</name>
    <dbReference type="NCBI Taxonomy" id="321614"/>
    <lineage>
        <taxon>Eukaryota</taxon>
        <taxon>Fungi</taxon>
        <taxon>Dikarya</taxon>
        <taxon>Ascomycota</taxon>
        <taxon>Pezizomycotina</taxon>
        <taxon>Dothideomycetes</taxon>
        <taxon>Pleosporomycetidae</taxon>
        <taxon>Pleosporales</taxon>
        <taxon>Pleosporineae</taxon>
        <taxon>Phaeosphaeriaceae</taxon>
        <taxon>Parastagonospora</taxon>
    </lineage>
</organism>